<dbReference type="InterPro" id="IPR001680">
    <property type="entry name" value="WD40_rpt"/>
</dbReference>
<accession>A0AA36MTP6</accession>
<sequence>MSRQAAVSLVRRPPPSALLCADGACGRWAPEAGGAPAALIARWHHTAVAFRVQDSSQLLAGYPQGLARLCGDSSQTLRARCGSVLAAAFSACGAYCITGSENCTGRVWSVATGSCVKTLCRHSGAVLAVGLSSNVDYAVTGGSDELAKLWDVKTGKCVLWALDTGSCSQTIEGSDAVRSVAISRDGDQLLSGDVACSKIVQSKAAGARAVTGVRGIPNGAMPAATTAMSEYYRHDGVRITHDPYAPGMAEKYGLPGKTDNEGFDPYADTVGPGIYGGIVKRDTSGQVLIGRQYQNHNPRPGPIYAGGGYTPINEALRKGTAALKPLLDKYPDLANDISTGGATPLHMCGMGRDNQHATEYLIKTSRHSCSSAQRGWLQFAFSRIRQVEALDTYGMTPLHRMASNNLPVGARTLLEAKADPSNRGQARLPNVLRRMLCFGRPLKFAFTFPCSAESAGW</sequence>
<dbReference type="SUPFAM" id="SSF50978">
    <property type="entry name" value="WD40 repeat-like"/>
    <property type="match status" value="1"/>
</dbReference>
<dbReference type="InterPro" id="IPR036322">
    <property type="entry name" value="WD40_repeat_dom_sf"/>
</dbReference>
<dbReference type="InterPro" id="IPR015943">
    <property type="entry name" value="WD40/YVTN_repeat-like_dom_sf"/>
</dbReference>
<dbReference type="InterPro" id="IPR002110">
    <property type="entry name" value="Ankyrin_rpt"/>
</dbReference>
<protein>
    <submittedName>
        <fullName evidence="4">Uncharacterized protein</fullName>
    </submittedName>
</protein>
<dbReference type="AlphaFoldDB" id="A0AA36MTP6"/>
<name>A0AA36MTP6_9DINO</name>
<evidence type="ECO:0000256" key="3">
    <source>
        <dbReference type="PROSITE-ProRule" id="PRU00221"/>
    </source>
</evidence>
<dbReference type="InterPro" id="IPR036770">
    <property type="entry name" value="Ankyrin_rpt-contain_sf"/>
</dbReference>
<comment type="caution">
    <text evidence="4">The sequence shown here is derived from an EMBL/GenBank/DDBJ whole genome shotgun (WGS) entry which is preliminary data.</text>
</comment>
<evidence type="ECO:0000313" key="4">
    <source>
        <dbReference type="EMBL" id="CAJ1383492.1"/>
    </source>
</evidence>
<feature type="repeat" description="WD" evidence="3">
    <location>
        <begin position="119"/>
        <end position="160"/>
    </location>
</feature>
<dbReference type="SMART" id="SM00320">
    <property type="entry name" value="WD40"/>
    <property type="match status" value="3"/>
</dbReference>
<dbReference type="PROSITE" id="PS50294">
    <property type="entry name" value="WD_REPEATS_REGION"/>
    <property type="match status" value="1"/>
</dbReference>
<evidence type="ECO:0000256" key="2">
    <source>
        <dbReference type="ARBA" id="ARBA00022737"/>
    </source>
</evidence>
<dbReference type="SUPFAM" id="SSF48403">
    <property type="entry name" value="Ankyrin repeat"/>
    <property type="match status" value="1"/>
</dbReference>
<keyword evidence="1 3" id="KW-0853">WD repeat</keyword>
<dbReference type="SMART" id="SM00248">
    <property type="entry name" value="ANK"/>
    <property type="match status" value="2"/>
</dbReference>
<dbReference type="PANTHER" id="PTHR19879:SF9">
    <property type="entry name" value="TRANSCRIPTION INITIATION FACTOR TFIID SUBUNIT 5"/>
    <property type="match status" value="1"/>
</dbReference>
<proteinExistence type="predicted"/>
<dbReference type="Gene3D" id="1.25.40.20">
    <property type="entry name" value="Ankyrin repeat-containing domain"/>
    <property type="match status" value="1"/>
</dbReference>
<keyword evidence="5" id="KW-1185">Reference proteome</keyword>
<reference evidence="4" key="1">
    <citation type="submission" date="2023-08" db="EMBL/GenBank/DDBJ databases">
        <authorList>
            <person name="Chen Y."/>
            <person name="Shah S."/>
            <person name="Dougan E. K."/>
            <person name="Thang M."/>
            <person name="Chan C."/>
        </authorList>
    </citation>
    <scope>NUCLEOTIDE SEQUENCE</scope>
</reference>
<evidence type="ECO:0000256" key="1">
    <source>
        <dbReference type="ARBA" id="ARBA00022574"/>
    </source>
</evidence>
<keyword evidence="2" id="KW-0677">Repeat</keyword>
<dbReference type="InterPro" id="IPR019775">
    <property type="entry name" value="WD40_repeat_CS"/>
</dbReference>
<dbReference type="PROSITE" id="PS50082">
    <property type="entry name" value="WD_REPEATS_2"/>
    <property type="match status" value="1"/>
</dbReference>
<dbReference type="Gene3D" id="2.130.10.10">
    <property type="entry name" value="YVTN repeat-like/Quinoprotein amine dehydrogenase"/>
    <property type="match status" value="1"/>
</dbReference>
<dbReference type="PROSITE" id="PS00678">
    <property type="entry name" value="WD_REPEATS_1"/>
    <property type="match status" value="1"/>
</dbReference>
<dbReference type="Pfam" id="PF00400">
    <property type="entry name" value="WD40"/>
    <property type="match status" value="3"/>
</dbReference>
<organism evidence="4 5">
    <name type="scientific">Effrenium voratum</name>
    <dbReference type="NCBI Taxonomy" id="2562239"/>
    <lineage>
        <taxon>Eukaryota</taxon>
        <taxon>Sar</taxon>
        <taxon>Alveolata</taxon>
        <taxon>Dinophyceae</taxon>
        <taxon>Suessiales</taxon>
        <taxon>Symbiodiniaceae</taxon>
        <taxon>Effrenium</taxon>
    </lineage>
</organism>
<dbReference type="EMBL" id="CAUJNA010001020">
    <property type="protein sequence ID" value="CAJ1383492.1"/>
    <property type="molecule type" value="Genomic_DNA"/>
</dbReference>
<gene>
    <name evidence="4" type="ORF">EVOR1521_LOCUS10597</name>
</gene>
<evidence type="ECO:0000313" key="5">
    <source>
        <dbReference type="Proteomes" id="UP001178507"/>
    </source>
</evidence>
<dbReference type="Proteomes" id="UP001178507">
    <property type="component" value="Unassembled WGS sequence"/>
</dbReference>
<dbReference type="PANTHER" id="PTHR19879">
    <property type="entry name" value="TRANSCRIPTION INITIATION FACTOR TFIID"/>
    <property type="match status" value="1"/>
</dbReference>